<accession>A0A367V1R0</accession>
<protein>
    <submittedName>
        <fullName evidence="2">Uncharacterized protein</fullName>
    </submittedName>
</protein>
<organism evidence="2 3">
    <name type="scientific">Thalassospira profundimaris</name>
    <dbReference type="NCBI Taxonomy" id="502049"/>
    <lineage>
        <taxon>Bacteria</taxon>
        <taxon>Pseudomonadati</taxon>
        <taxon>Pseudomonadota</taxon>
        <taxon>Alphaproteobacteria</taxon>
        <taxon>Rhodospirillales</taxon>
        <taxon>Thalassospiraceae</taxon>
        <taxon>Thalassospira</taxon>
    </lineage>
</organism>
<evidence type="ECO:0000256" key="1">
    <source>
        <dbReference type="SAM" id="MobiDB-lite"/>
    </source>
</evidence>
<gene>
    <name evidence="2" type="ORF">TH6_20410</name>
</gene>
<proteinExistence type="predicted"/>
<feature type="compositionally biased region" description="Basic and acidic residues" evidence="1">
    <location>
        <begin position="58"/>
        <end position="67"/>
    </location>
</feature>
<dbReference type="AlphaFoldDB" id="A0A367V1R0"/>
<dbReference type="EMBL" id="JPWB01000014">
    <property type="protein sequence ID" value="RCK18959.1"/>
    <property type="molecule type" value="Genomic_DNA"/>
</dbReference>
<dbReference type="Proteomes" id="UP000253061">
    <property type="component" value="Unassembled WGS sequence"/>
</dbReference>
<feature type="region of interest" description="Disordered" evidence="1">
    <location>
        <begin position="58"/>
        <end position="94"/>
    </location>
</feature>
<evidence type="ECO:0000313" key="2">
    <source>
        <dbReference type="EMBL" id="RCK18959.1"/>
    </source>
</evidence>
<comment type="caution">
    <text evidence="2">The sequence shown here is derived from an EMBL/GenBank/DDBJ whole genome shotgun (WGS) entry which is preliminary data.</text>
</comment>
<feature type="compositionally biased region" description="Polar residues" evidence="1">
    <location>
        <begin position="76"/>
        <end position="86"/>
    </location>
</feature>
<name>A0A367V1R0_9PROT</name>
<sequence>MRNARMPAAWGQAKIEILALRDEILGKIEQGVLVRTIYEELSASGRITMSRRSFYDRVKQLRSERTTPKTRVPAKTPSQSSATNTPTLPPIDIQPASYLPTLKAKEQAALDHLWGGNGTADDASDQTEETS</sequence>
<evidence type="ECO:0000313" key="3">
    <source>
        <dbReference type="Proteomes" id="UP000253061"/>
    </source>
</evidence>
<reference evidence="2 3" key="1">
    <citation type="submission" date="2014-07" db="EMBL/GenBank/DDBJ databases">
        <title>Draft genome sequence of Thalassospira profundimaris R8-17.</title>
        <authorList>
            <person name="Lai Q."/>
            <person name="Shao Z."/>
        </authorList>
    </citation>
    <scope>NUCLEOTIDE SEQUENCE [LARGE SCALE GENOMIC DNA]</scope>
    <source>
        <strain evidence="2 3">R8-17</strain>
    </source>
</reference>